<evidence type="ECO:0000256" key="2">
    <source>
        <dbReference type="ARBA" id="ARBA00022723"/>
    </source>
</evidence>
<evidence type="ECO:0000313" key="7">
    <source>
        <dbReference type="Proteomes" id="UP000253977"/>
    </source>
</evidence>
<dbReference type="GO" id="GO:0008486">
    <property type="term" value="F:diphosphoinositol-polyphosphate diphosphatase activity"/>
    <property type="evidence" value="ECO:0007669"/>
    <property type="project" value="TreeGrafter"/>
</dbReference>
<comment type="caution">
    <text evidence="6">The sequence shown here is derived from an EMBL/GenBank/DDBJ whole genome shotgun (WGS) entry which is preliminary data.</text>
</comment>
<dbReference type="OrthoDB" id="7066910at2"/>
<evidence type="ECO:0000256" key="4">
    <source>
        <dbReference type="ARBA" id="ARBA00022842"/>
    </source>
</evidence>
<dbReference type="GO" id="GO:0000298">
    <property type="term" value="F:endopolyphosphatase activity"/>
    <property type="evidence" value="ECO:0007669"/>
    <property type="project" value="TreeGrafter"/>
</dbReference>
<organism evidence="6 7">
    <name type="scientific">Thalassococcus profundi</name>
    <dbReference type="NCBI Taxonomy" id="2282382"/>
    <lineage>
        <taxon>Bacteria</taxon>
        <taxon>Pseudomonadati</taxon>
        <taxon>Pseudomonadota</taxon>
        <taxon>Alphaproteobacteria</taxon>
        <taxon>Rhodobacterales</taxon>
        <taxon>Roseobacteraceae</taxon>
        <taxon>Thalassococcus</taxon>
    </lineage>
</organism>
<reference evidence="6 7" key="1">
    <citation type="submission" date="2018-07" db="EMBL/GenBank/DDBJ databases">
        <title>Thalassococcus profundi sp. nov., a marine bacterium isolated from deep seawater of Okinawa Trough.</title>
        <authorList>
            <person name="Yu M."/>
        </authorList>
    </citation>
    <scope>NUCLEOTIDE SEQUENCE [LARGE SCALE GENOMIC DNA]</scope>
    <source>
        <strain evidence="6 7">WRAS1</strain>
    </source>
</reference>
<dbReference type="GO" id="GO:0005737">
    <property type="term" value="C:cytoplasm"/>
    <property type="evidence" value="ECO:0007669"/>
    <property type="project" value="TreeGrafter"/>
</dbReference>
<dbReference type="GO" id="GO:0046872">
    <property type="term" value="F:metal ion binding"/>
    <property type="evidence" value="ECO:0007669"/>
    <property type="project" value="UniProtKB-KW"/>
</dbReference>
<comment type="cofactor">
    <cofactor evidence="1">
        <name>Mg(2+)</name>
        <dbReference type="ChEBI" id="CHEBI:18420"/>
    </cofactor>
</comment>
<keyword evidence="4" id="KW-0460">Magnesium</keyword>
<keyword evidence="7" id="KW-1185">Reference proteome</keyword>
<keyword evidence="3" id="KW-0378">Hydrolase</keyword>
<dbReference type="Pfam" id="PF00293">
    <property type="entry name" value="NUDIX"/>
    <property type="match status" value="1"/>
</dbReference>
<name>A0A369TR46_9RHOB</name>
<dbReference type="GO" id="GO:1901911">
    <property type="term" value="P:adenosine 5'-(hexahydrogen pentaphosphate) catabolic process"/>
    <property type="evidence" value="ECO:0007669"/>
    <property type="project" value="TreeGrafter"/>
</dbReference>
<dbReference type="EMBL" id="QPMK01000012">
    <property type="protein sequence ID" value="RDD65446.1"/>
    <property type="molecule type" value="Genomic_DNA"/>
</dbReference>
<dbReference type="GO" id="GO:1901907">
    <property type="term" value="P:diadenosine pentaphosphate catabolic process"/>
    <property type="evidence" value="ECO:0007669"/>
    <property type="project" value="TreeGrafter"/>
</dbReference>
<dbReference type="GO" id="GO:0034432">
    <property type="term" value="F:bis(5'-adenosyl)-pentaphosphatase activity"/>
    <property type="evidence" value="ECO:0007669"/>
    <property type="project" value="TreeGrafter"/>
</dbReference>
<dbReference type="PROSITE" id="PS51462">
    <property type="entry name" value="NUDIX"/>
    <property type="match status" value="1"/>
</dbReference>
<evidence type="ECO:0000256" key="3">
    <source>
        <dbReference type="ARBA" id="ARBA00022801"/>
    </source>
</evidence>
<dbReference type="PANTHER" id="PTHR12629">
    <property type="entry name" value="DIPHOSPHOINOSITOL POLYPHOSPHATE PHOSPHOHYDROLASE"/>
    <property type="match status" value="1"/>
</dbReference>
<dbReference type="Gene3D" id="3.90.79.10">
    <property type="entry name" value="Nucleoside Triphosphate Pyrophosphohydrolase"/>
    <property type="match status" value="1"/>
</dbReference>
<dbReference type="InterPro" id="IPR047198">
    <property type="entry name" value="DDP-like_NUDIX"/>
</dbReference>
<dbReference type="GO" id="GO:0071543">
    <property type="term" value="P:diphosphoinositol polyphosphate metabolic process"/>
    <property type="evidence" value="ECO:0007669"/>
    <property type="project" value="TreeGrafter"/>
</dbReference>
<dbReference type="SUPFAM" id="SSF55811">
    <property type="entry name" value="Nudix"/>
    <property type="match status" value="1"/>
</dbReference>
<evidence type="ECO:0000259" key="5">
    <source>
        <dbReference type="PROSITE" id="PS51462"/>
    </source>
</evidence>
<sequence>MRPDLASQTAFALRPAPRPEVQVQYAALCYRLRRGKPQLLLVTSLRARRWIVPKGWPEPGMSPADCAAREAWEEAGVCGTVGHEPIGAFSYTKQGIRRRLPCLALVFALQVDRLDDDYPEVRRRKRRWFRRKTAAAAVRSPDLAQMLRDFDPRGQRR</sequence>
<dbReference type="Proteomes" id="UP000253977">
    <property type="component" value="Unassembled WGS sequence"/>
</dbReference>
<dbReference type="RefSeq" id="WP_114511757.1">
    <property type="nucleotide sequence ID" value="NZ_QPMK01000012.1"/>
</dbReference>
<dbReference type="CDD" id="cd04666">
    <property type="entry name" value="NUDIX_DIPP2_like_Nudt4"/>
    <property type="match status" value="1"/>
</dbReference>
<gene>
    <name evidence="6" type="ORF">DU478_14855</name>
</gene>
<evidence type="ECO:0000313" key="6">
    <source>
        <dbReference type="EMBL" id="RDD65446.1"/>
    </source>
</evidence>
<proteinExistence type="predicted"/>
<dbReference type="PANTHER" id="PTHR12629:SF0">
    <property type="entry name" value="DIPHOSPHOINOSITOL-POLYPHOSPHATE DIPHOSPHATASE"/>
    <property type="match status" value="1"/>
</dbReference>
<keyword evidence="2" id="KW-0479">Metal-binding</keyword>
<dbReference type="InterPro" id="IPR000086">
    <property type="entry name" value="NUDIX_hydrolase_dom"/>
</dbReference>
<accession>A0A369TR46</accession>
<feature type="domain" description="Nudix hydrolase" evidence="5">
    <location>
        <begin position="22"/>
        <end position="151"/>
    </location>
</feature>
<dbReference type="GO" id="GO:0034431">
    <property type="term" value="F:bis(5'-adenosyl)-hexaphosphatase activity"/>
    <property type="evidence" value="ECO:0007669"/>
    <property type="project" value="TreeGrafter"/>
</dbReference>
<evidence type="ECO:0000256" key="1">
    <source>
        <dbReference type="ARBA" id="ARBA00001946"/>
    </source>
</evidence>
<dbReference type="AlphaFoldDB" id="A0A369TR46"/>
<dbReference type="InterPro" id="IPR015797">
    <property type="entry name" value="NUDIX_hydrolase-like_dom_sf"/>
</dbReference>
<dbReference type="GO" id="GO:1901909">
    <property type="term" value="P:diadenosine hexaphosphate catabolic process"/>
    <property type="evidence" value="ECO:0007669"/>
    <property type="project" value="TreeGrafter"/>
</dbReference>
<protein>
    <submittedName>
        <fullName evidence="6">NUDIX domain-containing protein</fullName>
    </submittedName>
</protein>